<dbReference type="PANTHER" id="PTHR35330">
    <property type="entry name" value="SIROHEME BIOSYNTHESIS PROTEIN MET8"/>
    <property type="match status" value="1"/>
</dbReference>
<dbReference type="EMBL" id="CP014327">
    <property type="protein sequence ID" value="AML50129.1"/>
    <property type="molecule type" value="Genomic_DNA"/>
</dbReference>
<evidence type="ECO:0000256" key="5">
    <source>
        <dbReference type="ARBA" id="ARBA00023244"/>
    </source>
</evidence>
<evidence type="ECO:0000313" key="9">
    <source>
        <dbReference type="EMBL" id="AML50129.1"/>
    </source>
</evidence>
<keyword evidence="10" id="KW-1185">Reference proteome</keyword>
<dbReference type="GO" id="GO:0004325">
    <property type="term" value="F:ferrochelatase activity"/>
    <property type="evidence" value="ECO:0007669"/>
    <property type="project" value="InterPro"/>
</dbReference>
<dbReference type="UniPathway" id="UPA00262">
    <property type="reaction ID" value="UER00222"/>
</dbReference>
<evidence type="ECO:0000259" key="8">
    <source>
        <dbReference type="Pfam" id="PF10414"/>
    </source>
</evidence>
<dbReference type="InterPro" id="IPR006367">
    <property type="entry name" value="Sirohaem_synthase_N"/>
</dbReference>
<dbReference type="SUPFAM" id="SSF53790">
    <property type="entry name" value="Tetrapyrrole methylase"/>
    <property type="match status" value="1"/>
</dbReference>
<dbReference type="Proteomes" id="UP000070371">
    <property type="component" value="Chromosome"/>
</dbReference>
<dbReference type="GO" id="GO:0019354">
    <property type="term" value="P:siroheme biosynthetic process"/>
    <property type="evidence" value="ECO:0007669"/>
    <property type="project" value="UniProtKB-UniPathway"/>
</dbReference>
<keyword evidence="3" id="KW-0560">Oxidoreductase</keyword>
<evidence type="ECO:0000256" key="4">
    <source>
        <dbReference type="ARBA" id="ARBA00023027"/>
    </source>
</evidence>
<evidence type="ECO:0000259" key="7">
    <source>
        <dbReference type="Pfam" id="PF00590"/>
    </source>
</evidence>
<dbReference type="Gene3D" id="3.40.50.720">
    <property type="entry name" value="NAD(P)-binding Rossmann-like Domain"/>
    <property type="match status" value="1"/>
</dbReference>
<keyword evidence="4" id="KW-0520">NAD</keyword>
<dbReference type="AlphaFoldDB" id="A0A126UXG8"/>
<dbReference type="Gene3D" id="3.40.1010.10">
    <property type="entry name" value="Cobalt-precorrin-4 Transmethylase, Domain 1"/>
    <property type="match status" value="1"/>
</dbReference>
<comment type="pathway">
    <text evidence="1">Porphyrin-containing compound metabolism; siroheme biosynthesis; sirohydrochlorin from precorrin-2: step 1/1.</text>
</comment>
<gene>
    <name evidence="9" type="ORF">RC74_01520</name>
</gene>
<dbReference type="InterPro" id="IPR035996">
    <property type="entry name" value="4pyrrol_Methylase_sf"/>
</dbReference>
<dbReference type="InterPro" id="IPR000878">
    <property type="entry name" value="4pyrrol_Mease"/>
</dbReference>
<reference evidence="9 10" key="1">
    <citation type="submission" date="2016-02" db="EMBL/GenBank/DDBJ databases">
        <title>Complete genome sequence of Halocynthiibacter arcticus PAMC 20958t from arctic marine sediment.</title>
        <authorList>
            <person name="Lee Y.M."/>
            <person name="Baek K."/>
            <person name="Lee H.K."/>
            <person name="Shin S.C."/>
        </authorList>
    </citation>
    <scope>NUCLEOTIDE SEQUENCE [LARGE SCALE GENOMIC DNA]</scope>
    <source>
        <strain evidence="9">PAMC 20958</strain>
    </source>
</reference>
<evidence type="ECO:0000256" key="1">
    <source>
        <dbReference type="ARBA" id="ARBA00005010"/>
    </source>
</evidence>
<evidence type="ECO:0000256" key="3">
    <source>
        <dbReference type="ARBA" id="ARBA00023002"/>
    </source>
</evidence>
<dbReference type="RefSeq" id="WP_052275128.1">
    <property type="nucleotide sequence ID" value="NZ_CP014327.1"/>
</dbReference>
<name>A0A126UXG8_9RHOB</name>
<dbReference type="SUPFAM" id="SSF51735">
    <property type="entry name" value="NAD(P)-binding Rossmann-fold domains"/>
    <property type="match status" value="1"/>
</dbReference>
<dbReference type="InterPro" id="IPR014777">
    <property type="entry name" value="4pyrrole_Mease_sub1"/>
</dbReference>
<feature type="domain" description="Sirohaem synthase dimerisation" evidence="8">
    <location>
        <begin position="151"/>
        <end position="206"/>
    </location>
</feature>
<protein>
    <recommendedName>
        <fullName evidence="2">precorrin-2 dehydrogenase</fullName>
        <ecNumber evidence="2">1.3.1.76</ecNumber>
    </recommendedName>
</protein>
<dbReference type="Pfam" id="PF00590">
    <property type="entry name" value="TP_methylase"/>
    <property type="match status" value="1"/>
</dbReference>
<dbReference type="EC" id="1.3.1.76" evidence="2"/>
<sequence>MKTFPMFLTVAGRRIVICGGGEQAAQKCRLALKTEAQIVIAAGGELDDELAGIIAQGQAKLHSTDVTVEVFEGAALVFIATGCKGADGALHAIAKAAGAIVNVVDQPALCDAMTPSIVDRDPVVVAIGTEGTAPVLARQIKTRMEELLEPNLGDLAALVGRLRDSAAHHLGPIQRRDLWRWVFTASPRADFTAGRERPAALAIKNAIANGGAPAQDLPGLCLVSTGQGGRDMMTLRSVKRLQDADVIFYDGAFDRSYLEFARRDAERVEAPRDQPIETTSEQMIKEARANRRVVWLTHENPETCVQCGALKSAFASAELKCETVAGVFSPATE</sequence>
<dbReference type="InterPro" id="IPR036291">
    <property type="entry name" value="NAD(P)-bd_dom_sf"/>
</dbReference>
<dbReference type="NCBIfam" id="TIGR01470">
    <property type="entry name" value="cysG_Nterm"/>
    <property type="match status" value="1"/>
</dbReference>
<dbReference type="STRING" id="1579316.RC74_01520"/>
<feature type="domain" description="Tetrapyrrole methylase" evidence="7">
    <location>
        <begin position="220"/>
        <end position="328"/>
    </location>
</feature>
<keyword evidence="5" id="KW-0627">Porphyrin biosynthesis</keyword>
<dbReference type="GO" id="GO:0043115">
    <property type="term" value="F:precorrin-2 dehydrogenase activity"/>
    <property type="evidence" value="ECO:0007669"/>
    <property type="project" value="UniProtKB-EC"/>
</dbReference>
<dbReference type="Pfam" id="PF10414">
    <property type="entry name" value="CysG_dimeriser"/>
    <property type="match status" value="1"/>
</dbReference>
<dbReference type="PANTHER" id="PTHR35330:SF1">
    <property type="entry name" value="SIROHEME BIOSYNTHESIS PROTEIN MET8"/>
    <property type="match status" value="1"/>
</dbReference>
<proteinExistence type="predicted"/>
<dbReference type="KEGG" id="hat:RC74_01520"/>
<dbReference type="InterPro" id="IPR019478">
    <property type="entry name" value="Sirohaem_synthase_dimer_dom"/>
</dbReference>
<comment type="catalytic activity">
    <reaction evidence="6">
        <text>precorrin-2 + NAD(+) = sirohydrochlorin + NADH + 2 H(+)</text>
        <dbReference type="Rhea" id="RHEA:15613"/>
        <dbReference type="ChEBI" id="CHEBI:15378"/>
        <dbReference type="ChEBI" id="CHEBI:57540"/>
        <dbReference type="ChEBI" id="CHEBI:57945"/>
        <dbReference type="ChEBI" id="CHEBI:58351"/>
        <dbReference type="ChEBI" id="CHEBI:58827"/>
        <dbReference type="EC" id="1.3.1.76"/>
    </reaction>
</comment>
<dbReference type="SUPFAM" id="SSF75615">
    <property type="entry name" value="Siroheme synthase middle domains-like"/>
    <property type="match status" value="1"/>
</dbReference>
<dbReference type="OrthoDB" id="9815856at2"/>
<dbReference type="GO" id="GO:0008168">
    <property type="term" value="F:methyltransferase activity"/>
    <property type="evidence" value="ECO:0007669"/>
    <property type="project" value="InterPro"/>
</dbReference>
<evidence type="ECO:0000256" key="2">
    <source>
        <dbReference type="ARBA" id="ARBA00012400"/>
    </source>
</evidence>
<accession>A0A126UXG8</accession>
<organism evidence="9 10">
    <name type="scientific">Falsihalocynthiibacter arcticus</name>
    <dbReference type="NCBI Taxonomy" id="1579316"/>
    <lineage>
        <taxon>Bacteria</taxon>
        <taxon>Pseudomonadati</taxon>
        <taxon>Pseudomonadota</taxon>
        <taxon>Alphaproteobacteria</taxon>
        <taxon>Rhodobacterales</taxon>
        <taxon>Roseobacteraceae</taxon>
        <taxon>Falsihalocynthiibacter</taxon>
    </lineage>
</organism>
<dbReference type="Gene3D" id="3.30.160.110">
    <property type="entry name" value="Siroheme synthase, domain 2"/>
    <property type="match status" value="1"/>
</dbReference>
<dbReference type="InterPro" id="IPR028161">
    <property type="entry name" value="Met8-like"/>
</dbReference>
<evidence type="ECO:0000313" key="10">
    <source>
        <dbReference type="Proteomes" id="UP000070371"/>
    </source>
</evidence>
<evidence type="ECO:0000256" key="6">
    <source>
        <dbReference type="ARBA" id="ARBA00047561"/>
    </source>
</evidence>
<dbReference type="Pfam" id="PF13241">
    <property type="entry name" value="NAD_binding_7"/>
    <property type="match status" value="1"/>
</dbReference>